<protein>
    <submittedName>
        <fullName evidence="2">Uncharacterized protein</fullName>
    </submittedName>
</protein>
<evidence type="ECO:0000256" key="1">
    <source>
        <dbReference type="SAM" id="MobiDB-lite"/>
    </source>
</evidence>
<organism evidence="2 3">
    <name type="scientific">Muribaculum intestinale</name>
    <dbReference type="NCBI Taxonomy" id="1796646"/>
    <lineage>
        <taxon>Bacteria</taxon>
        <taxon>Pseudomonadati</taxon>
        <taxon>Bacteroidota</taxon>
        <taxon>Bacteroidia</taxon>
        <taxon>Bacteroidales</taxon>
        <taxon>Muribaculaceae</taxon>
        <taxon>Muribaculum</taxon>
    </lineage>
</organism>
<dbReference type="RefSeq" id="WP_135957278.1">
    <property type="nucleotide sequence ID" value="NZ_CAMRAI010000001.1"/>
</dbReference>
<name>A0A4S1ZJ98_9BACT</name>
<dbReference type="Proteomes" id="UP000306630">
    <property type="component" value="Unassembled WGS sequence"/>
</dbReference>
<dbReference type="EMBL" id="SRYD01000013">
    <property type="protein sequence ID" value="TGY75236.1"/>
    <property type="molecule type" value="Genomic_DNA"/>
</dbReference>
<feature type="region of interest" description="Disordered" evidence="1">
    <location>
        <begin position="1"/>
        <end position="31"/>
    </location>
</feature>
<proteinExistence type="predicted"/>
<sequence>MREKYMAGLEKSRMATSQSPNKNERKNSLGGVFSTMQISPDFFTKTNSKKFGNITPNTIQVNFRDLSFSAKLSTL</sequence>
<gene>
    <name evidence="2" type="ORF">E5333_04450</name>
</gene>
<feature type="compositionally biased region" description="Basic and acidic residues" evidence="1">
    <location>
        <begin position="1"/>
        <end position="13"/>
    </location>
</feature>
<evidence type="ECO:0000313" key="3">
    <source>
        <dbReference type="Proteomes" id="UP000306630"/>
    </source>
</evidence>
<reference evidence="2 3" key="1">
    <citation type="submission" date="2019-04" db="EMBL/GenBank/DDBJ databases">
        <title>Microbes associate with the intestines of laboratory mice.</title>
        <authorList>
            <person name="Navarre W."/>
            <person name="Wong E."/>
            <person name="Huang K."/>
            <person name="Tropini C."/>
            <person name="Ng K."/>
            <person name="Yu B."/>
        </authorList>
    </citation>
    <scope>NUCLEOTIDE SEQUENCE [LARGE SCALE GENOMIC DNA]</scope>
    <source>
        <strain evidence="2 3">NM06_A21</strain>
    </source>
</reference>
<accession>A0A4S1ZJ98</accession>
<evidence type="ECO:0000313" key="2">
    <source>
        <dbReference type="EMBL" id="TGY75236.1"/>
    </source>
</evidence>
<comment type="caution">
    <text evidence="2">The sequence shown here is derived from an EMBL/GenBank/DDBJ whole genome shotgun (WGS) entry which is preliminary data.</text>
</comment>
<dbReference type="AlphaFoldDB" id="A0A4S1ZJ98"/>